<accession>A0A814SIH6</accession>
<dbReference type="EMBL" id="CAJNOM010000503">
    <property type="protein sequence ID" value="CAF1473711.1"/>
    <property type="molecule type" value="Genomic_DNA"/>
</dbReference>
<comment type="similarity">
    <text evidence="1">Belongs to the CFAP97 family.</text>
</comment>
<evidence type="ECO:0000256" key="1">
    <source>
        <dbReference type="ARBA" id="ARBA00008315"/>
    </source>
</evidence>
<dbReference type="Proteomes" id="UP000663877">
    <property type="component" value="Unassembled WGS sequence"/>
</dbReference>
<reference evidence="3" key="1">
    <citation type="submission" date="2021-02" db="EMBL/GenBank/DDBJ databases">
        <authorList>
            <person name="Nowell W R."/>
        </authorList>
    </citation>
    <scope>NUCLEOTIDE SEQUENCE</scope>
</reference>
<evidence type="ECO:0000313" key="4">
    <source>
        <dbReference type="EMBL" id="CAF1473711.1"/>
    </source>
</evidence>
<evidence type="ECO:0000256" key="2">
    <source>
        <dbReference type="SAM" id="MobiDB-lite"/>
    </source>
</evidence>
<evidence type="ECO:0000313" key="6">
    <source>
        <dbReference type="Proteomes" id="UP000663877"/>
    </source>
</evidence>
<dbReference type="Proteomes" id="UP000663832">
    <property type="component" value="Unassembled WGS sequence"/>
</dbReference>
<feature type="region of interest" description="Disordered" evidence="2">
    <location>
        <begin position="1"/>
        <end position="46"/>
    </location>
</feature>
<dbReference type="OrthoDB" id="10004875at2759"/>
<protein>
    <submittedName>
        <fullName evidence="3">Uncharacterized protein</fullName>
    </submittedName>
</protein>
<dbReference type="PANTHER" id="PTHR33768">
    <property type="entry name" value="MIP11318P"/>
    <property type="match status" value="1"/>
</dbReference>
<dbReference type="AlphaFoldDB" id="A0A814SIH6"/>
<feature type="compositionally biased region" description="Basic and acidic residues" evidence="2">
    <location>
        <begin position="28"/>
        <end position="46"/>
    </location>
</feature>
<feature type="region of interest" description="Disordered" evidence="2">
    <location>
        <begin position="147"/>
        <end position="182"/>
    </location>
</feature>
<feature type="compositionally biased region" description="Polar residues" evidence="2">
    <location>
        <begin position="91"/>
        <end position="103"/>
    </location>
</feature>
<sequence>MPTYSTHQRFSRIQQESEERKHQAHLKKISDMHSHSSVDHSSPRRYPHIHDAFVKHLSDKRLEIDRENEIKSRKLIDIMQTKNAHSPPPTHRSNQTNHSTQTTHRNHNKKDLSQDNTEYFERVAKAKGKYDAQEWKKDYELHQERLKLRKNNSVFTPINTGPKHHSNTKTNSTSSSRQTVAT</sequence>
<feature type="region of interest" description="Disordered" evidence="2">
    <location>
        <begin position="82"/>
        <end position="117"/>
    </location>
</feature>
<comment type="caution">
    <text evidence="3">The sequence shown here is derived from an EMBL/GenBank/DDBJ whole genome shotgun (WGS) entry which is preliminary data.</text>
</comment>
<dbReference type="InterPro" id="IPR038792">
    <property type="entry name" value="CFAP97D1/2"/>
</dbReference>
<organism evidence="3 6">
    <name type="scientific">Adineta steineri</name>
    <dbReference type="NCBI Taxonomy" id="433720"/>
    <lineage>
        <taxon>Eukaryota</taxon>
        <taxon>Metazoa</taxon>
        <taxon>Spiralia</taxon>
        <taxon>Gnathifera</taxon>
        <taxon>Rotifera</taxon>
        <taxon>Eurotatoria</taxon>
        <taxon>Bdelloidea</taxon>
        <taxon>Adinetida</taxon>
        <taxon>Adinetidae</taxon>
        <taxon>Adineta</taxon>
    </lineage>
</organism>
<proteinExistence type="inferred from homology"/>
<gene>
    <name evidence="3" type="ORF">BJG266_LOCUS23926</name>
    <name evidence="4" type="ORF">QVE165_LOCUS41775</name>
</gene>
<evidence type="ECO:0000313" key="3">
    <source>
        <dbReference type="EMBL" id="CAF1147970.1"/>
    </source>
</evidence>
<dbReference type="PANTHER" id="PTHR33768:SF3">
    <property type="entry name" value="MIP11318P"/>
    <property type="match status" value="1"/>
</dbReference>
<dbReference type="EMBL" id="CAJNOI010000165">
    <property type="protein sequence ID" value="CAF1147970.1"/>
    <property type="molecule type" value="Genomic_DNA"/>
</dbReference>
<dbReference type="Pfam" id="PF13879">
    <property type="entry name" value="Hmw_CFAP97"/>
    <property type="match status" value="1"/>
</dbReference>
<keyword evidence="5" id="KW-1185">Reference proteome</keyword>
<dbReference type="InterPro" id="IPR029488">
    <property type="entry name" value="Hmw/CFAP97"/>
</dbReference>
<name>A0A814SIH6_9BILA</name>
<evidence type="ECO:0000313" key="5">
    <source>
        <dbReference type="Proteomes" id="UP000663832"/>
    </source>
</evidence>
<feature type="compositionally biased region" description="Polar residues" evidence="2">
    <location>
        <begin position="1"/>
        <end position="14"/>
    </location>
</feature>